<sequence>MVILEDSDLHAVINCLMITAEQFPLHKIWVQERVSEKLLWLMKSFHFELSVTIDTFQSVKDIQFYQPKRCVNVTIISIWSEDIVAAKNLALSLKSHLVFINKYMDFYGSTVLWPFKSMLFQHLLYKELTIVSQEDETIGQSKEFSRNVVHLSSVIKTNDISIGNLFYDGAWQTPIKGMYWKHNGSLWAQTTCDDFQKCYKSAVNGLQTWSAMSIKTRIQILSRLVSVLKSTGKFVLAAIVERWIKFPYLYNSIQGFIKSDMIEVMQTRESLGVIIILKEESENVLFFRLMQTLISGNPVIVIFDANFCNPSSYFDMFLMCEIPPGVINLLSHEDVSTLEYKLCLDNYTNYVNEIFLKGTSLEAYILPFKRLTIPKQIIISLQ</sequence>
<gene>
    <name evidence="1" type="ORF">ALC62_00489</name>
</gene>
<dbReference type="GO" id="GO:0016491">
    <property type="term" value="F:oxidoreductase activity"/>
    <property type="evidence" value="ECO:0007669"/>
    <property type="project" value="InterPro"/>
</dbReference>
<evidence type="ECO:0000313" key="2">
    <source>
        <dbReference type="Proteomes" id="UP000078542"/>
    </source>
</evidence>
<organism evidence="1 2">
    <name type="scientific">Cyphomyrmex costatus</name>
    <dbReference type="NCBI Taxonomy" id="456900"/>
    <lineage>
        <taxon>Eukaryota</taxon>
        <taxon>Metazoa</taxon>
        <taxon>Ecdysozoa</taxon>
        <taxon>Arthropoda</taxon>
        <taxon>Hexapoda</taxon>
        <taxon>Insecta</taxon>
        <taxon>Pterygota</taxon>
        <taxon>Neoptera</taxon>
        <taxon>Endopterygota</taxon>
        <taxon>Hymenoptera</taxon>
        <taxon>Apocrita</taxon>
        <taxon>Aculeata</taxon>
        <taxon>Formicoidea</taxon>
        <taxon>Formicidae</taxon>
        <taxon>Myrmicinae</taxon>
        <taxon>Cyphomyrmex</taxon>
    </lineage>
</organism>
<reference evidence="1 2" key="1">
    <citation type="submission" date="2016-03" db="EMBL/GenBank/DDBJ databases">
        <title>Cyphomyrmex costatus WGS genome.</title>
        <authorList>
            <person name="Nygaard S."/>
            <person name="Hu H."/>
            <person name="Boomsma J."/>
            <person name="Zhang G."/>
        </authorList>
    </citation>
    <scope>NUCLEOTIDE SEQUENCE [LARGE SCALE GENOMIC DNA]</scope>
    <source>
        <strain evidence="1">MS0001</strain>
        <tissue evidence="1">Whole body</tissue>
    </source>
</reference>
<keyword evidence="2" id="KW-1185">Reference proteome</keyword>
<dbReference type="SUPFAM" id="SSF53720">
    <property type="entry name" value="ALDH-like"/>
    <property type="match status" value="1"/>
</dbReference>
<protein>
    <recommendedName>
        <fullName evidence="3">Aldehyde dehydrogenase domain-containing protein</fullName>
    </recommendedName>
</protein>
<proteinExistence type="predicted"/>
<evidence type="ECO:0000313" key="1">
    <source>
        <dbReference type="EMBL" id="KYN08505.1"/>
    </source>
</evidence>
<dbReference type="STRING" id="456900.A0A195D6I3"/>
<dbReference type="InterPro" id="IPR016161">
    <property type="entry name" value="Ald_DH/histidinol_DH"/>
</dbReference>
<name>A0A195D6I3_9HYME</name>
<dbReference type="EMBL" id="KQ976760">
    <property type="protein sequence ID" value="KYN08505.1"/>
    <property type="molecule type" value="Genomic_DNA"/>
</dbReference>
<accession>A0A195D6I3</accession>
<dbReference type="AlphaFoldDB" id="A0A195D6I3"/>
<evidence type="ECO:0008006" key="3">
    <source>
        <dbReference type="Google" id="ProtNLM"/>
    </source>
</evidence>
<dbReference type="Proteomes" id="UP000078542">
    <property type="component" value="Unassembled WGS sequence"/>
</dbReference>